<dbReference type="SMART" id="SM00382">
    <property type="entry name" value="AAA"/>
    <property type="match status" value="1"/>
</dbReference>
<dbReference type="GO" id="GO:0022857">
    <property type="term" value="F:transmembrane transporter activity"/>
    <property type="evidence" value="ECO:0007669"/>
    <property type="project" value="TreeGrafter"/>
</dbReference>
<dbReference type="EMBL" id="FNEM01000008">
    <property type="protein sequence ID" value="SDJ42629.1"/>
    <property type="molecule type" value="Genomic_DNA"/>
</dbReference>
<dbReference type="GO" id="GO:0005524">
    <property type="term" value="F:ATP binding"/>
    <property type="evidence" value="ECO:0007669"/>
    <property type="project" value="UniProtKB-KW"/>
</dbReference>
<name>A0A1G8TM41_9GAMM</name>
<keyword evidence="6" id="KW-1185">Reference proteome</keyword>
<gene>
    <name evidence="5" type="ORF">SAMN04488540_10827</name>
</gene>
<sequence length="218" mass="24282">MIKVHQVNLFRTQGRSQRQILDHCDLKVSRGERVAIMGESGAGKSTLLHLIAGLERPDSGHIEVNGDTLEGRTAAQLCQYRKRIGLVFQQFNLLPTLTVADNVLFQHRLNHLNDEQGVIDTIAGPLGLIPLWELYPDQLSGGEQQRVAIARALAHHPKLILADEPTGNLDEHTGDEVMALFAQLTRQLGLTLVMVTHSRRVAATLERTLHLREGRLHD</sequence>
<keyword evidence="2" id="KW-0547">Nucleotide-binding</keyword>
<evidence type="ECO:0000256" key="2">
    <source>
        <dbReference type="ARBA" id="ARBA00022741"/>
    </source>
</evidence>
<evidence type="ECO:0000256" key="1">
    <source>
        <dbReference type="ARBA" id="ARBA00022448"/>
    </source>
</evidence>
<reference evidence="6" key="1">
    <citation type="submission" date="2016-10" db="EMBL/GenBank/DDBJ databases">
        <authorList>
            <person name="Varghese N."/>
            <person name="Submissions S."/>
        </authorList>
    </citation>
    <scope>NUCLEOTIDE SEQUENCE [LARGE SCALE GENOMIC DNA]</scope>
    <source>
        <strain evidence="6">DSM 23317</strain>
    </source>
</reference>
<accession>A0A1G8TM41</accession>
<keyword evidence="3 5" id="KW-0067">ATP-binding</keyword>
<dbReference type="InterPro" id="IPR017871">
    <property type="entry name" value="ABC_transporter-like_CS"/>
</dbReference>
<proteinExistence type="predicted"/>
<evidence type="ECO:0000259" key="4">
    <source>
        <dbReference type="PROSITE" id="PS50893"/>
    </source>
</evidence>
<organism evidence="5 6">
    <name type="scientific">Ferrimonas sediminum</name>
    <dbReference type="NCBI Taxonomy" id="718193"/>
    <lineage>
        <taxon>Bacteria</taxon>
        <taxon>Pseudomonadati</taxon>
        <taxon>Pseudomonadota</taxon>
        <taxon>Gammaproteobacteria</taxon>
        <taxon>Alteromonadales</taxon>
        <taxon>Ferrimonadaceae</taxon>
        <taxon>Ferrimonas</taxon>
    </lineage>
</organism>
<dbReference type="RefSeq" id="WP_090365272.1">
    <property type="nucleotide sequence ID" value="NZ_FNEM01000008.1"/>
</dbReference>
<dbReference type="GO" id="GO:0005886">
    <property type="term" value="C:plasma membrane"/>
    <property type="evidence" value="ECO:0007669"/>
    <property type="project" value="TreeGrafter"/>
</dbReference>
<keyword evidence="1" id="KW-0813">Transport</keyword>
<dbReference type="Pfam" id="PF00005">
    <property type="entry name" value="ABC_tran"/>
    <property type="match status" value="1"/>
</dbReference>
<dbReference type="CDD" id="cd03255">
    <property type="entry name" value="ABC_MJ0796_LolCDE_FtsE"/>
    <property type="match status" value="1"/>
</dbReference>
<protein>
    <submittedName>
        <fullName evidence="5">Putative ABC transport system ATP-binding protein</fullName>
    </submittedName>
</protein>
<dbReference type="OrthoDB" id="9801477at2"/>
<dbReference type="SUPFAM" id="SSF52540">
    <property type="entry name" value="P-loop containing nucleoside triphosphate hydrolases"/>
    <property type="match status" value="1"/>
</dbReference>
<dbReference type="AlphaFoldDB" id="A0A1G8TM41"/>
<dbReference type="PROSITE" id="PS50893">
    <property type="entry name" value="ABC_TRANSPORTER_2"/>
    <property type="match status" value="1"/>
</dbReference>
<evidence type="ECO:0000313" key="5">
    <source>
        <dbReference type="EMBL" id="SDJ42629.1"/>
    </source>
</evidence>
<evidence type="ECO:0000313" key="6">
    <source>
        <dbReference type="Proteomes" id="UP000199527"/>
    </source>
</evidence>
<dbReference type="InterPro" id="IPR017911">
    <property type="entry name" value="MacB-like_ATP-bd"/>
</dbReference>
<dbReference type="PROSITE" id="PS00211">
    <property type="entry name" value="ABC_TRANSPORTER_1"/>
    <property type="match status" value="1"/>
</dbReference>
<dbReference type="Proteomes" id="UP000199527">
    <property type="component" value="Unassembled WGS sequence"/>
</dbReference>
<dbReference type="InterPro" id="IPR015854">
    <property type="entry name" value="ABC_transpr_LolD-like"/>
</dbReference>
<dbReference type="InterPro" id="IPR003439">
    <property type="entry name" value="ABC_transporter-like_ATP-bd"/>
</dbReference>
<dbReference type="InterPro" id="IPR003593">
    <property type="entry name" value="AAA+_ATPase"/>
</dbReference>
<evidence type="ECO:0000256" key="3">
    <source>
        <dbReference type="ARBA" id="ARBA00022840"/>
    </source>
</evidence>
<dbReference type="GO" id="GO:0016887">
    <property type="term" value="F:ATP hydrolysis activity"/>
    <property type="evidence" value="ECO:0007669"/>
    <property type="project" value="InterPro"/>
</dbReference>
<dbReference type="InterPro" id="IPR027417">
    <property type="entry name" value="P-loop_NTPase"/>
</dbReference>
<dbReference type="PANTHER" id="PTHR24220:SF659">
    <property type="entry name" value="TRANSPORTER, PUTATIVE-RELATED"/>
    <property type="match status" value="1"/>
</dbReference>
<feature type="domain" description="ABC transporter" evidence="4">
    <location>
        <begin position="4"/>
        <end position="218"/>
    </location>
</feature>
<dbReference type="Gene3D" id="3.40.50.300">
    <property type="entry name" value="P-loop containing nucleotide triphosphate hydrolases"/>
    <property type="match status" value="1"/>
</dbReference>
<dbReference type="PANTHER" id="PTHR24220">
    <property type="entry name" value="IMPORT ATP-BINDING PROTEIN"/>
    <property type="match status" value="1"/>
</dbReference>